<dbReference type="AlphaFoldDB" id="A0A420PFL7"/>
<evidence type="ECO:0000256" key="2">
    <source>
        <dbReference type="ARBA" id="ARBA00022801"/>
    </source>
</evidence>
<evidence type="ECO:0008006" key="7">
    <source>
        <dbReference type="Google" id="ProtNLM"/>
    </source>
</evidence>
<sequence length="416" mass="46445">MAQRSHLQIYPGATWTADNGQHIQAHGGGIITVGERYYWHGEDKTEGTNFRNINCYSSTNLVEWHYEGAALTRQESGDLGPERVVERPKVIFNKSTSKYVMWMHIDDPVYSHALVGVATGDTVNGRFSYHGSFRPMGCASRDMGVFVDDDDKAYLMSEDRKHGLRIFELSQDYLSVDKLVHLFPENFESPAMIKQNGLYYLFDWYANDNKYTTSTSLSGPWSPWEPFADVGTNTYDSQATFVLPTGSGTLYLGDRWEFPPLPRSTYVWLPLYIDGTKVTMPPATSFVLDQQDGAARTRVTNKMLKQSKSGENGRNTYGDQKRLADFEFETSMESGATTLAFQYTTEGDKEQSVLVIIDHDFKQQVAFLPSPTPEKIAFSTVHVMNGFSKGTHSVTVVGSSGQGADLCIGGLIIPSI</sequence>
<dbReference type="VEuPathDB" id="FungiDB:FOIG_09902"/>
<dbReference type="PANTHER" id="PTHR22925:SF3">
    <property type="entry name" value="GLYCOSYL HYDROLASE FAMILY PROTEIN 43"/>
    <property type="match status" value="1"/>
</dbReference>
<dbReference type="PANTHER" id="PTHR22925">
    <property type="entry name" value="GLYCOSYL HYDROLASE 43 FAMILY MEMBER"/>
    <property type="match status" value="1"/>
</dbReference>
<evidence type="ECO:0000256" key="4">
    <source>
        <dbReference type="RuleBase" id="RU361187"/>
    </source>
</evidence>
<dbReference type="VEuPathDB" id="FungiDB:FOZG_18138"/>
<proteinExistence type="inferred from homology"/>
<evidence type="ECO:0000256" key="1">
    <source>
        <dbReference type="ARBA" id="ARBA00009865"/>
    </source>
</evidence>
<name>A0A420PFL7_FUSOX</name>
<keyword evidence="2 4" id="KW-0378">Hydrolase</keyword>
<dbReference type="Proteomes" id="UP000285860">
    <property type="component" value="Unassembled WGS sequence"/>
</dbReference>
<dbReference type="GO" id="GO:0005975">
    <property type="term" value="P:carbohydrate metabolic process"/>
    <property type="evidence" value="ECO:0007669"/>
    <property type="project" value="InterPro"/>
</dbReference>
<organism evidence="5 6">
    <name type="scientific">Fusarium oxysporum</name>
    <name type="common">Fusarium vascular wilt</name>
    <dbReference type="NCBI Taxonomy" id="5507"/>
    <lineage>
        <taxon>Eukaryota</taxon>
        <taxon>Fungi</taxon>
        <taxon>Dikarya</taxon>
        <taxon>Ascomycota</taxon>
        <taxon>Pezizomycotina</taxon>
        <taxon>Sordariomycetes</taxon>
        <taxon>Hypocreomycetidae</taxon>
        <taxon>Hypocreales</taxon>
        <taxon>Nectriaceae</taxon>
        <taxon>Fusarium</taxon>
        <taxon>Fusarium oxysporum species complex</taxon>
    </lineage>
</organism>
<evidence type="ECO:0000313" key="5">
    <source>
        <dbReference type="EMBL" id="RKK91309.1"/>
    </source>
</evidence>
<dbReference type="EMBL" id="MRCY01000234">
    <property type="protein sequence ID" value="RKK91309.1"/>
    <property type="molecule type" value="Genomic_DNA"/>
</dbReference>
<dbReference type="VEuPathDB" id="FungiDB:FOC1_g10003157"/>
<evidence type="ECO:0000313" key="6">
    <source>
        <dbReference type="Proteomes" id="UP000285860"/>
    </source>
</evidence>
<dbReference type="VEuPathDB" id="FungiDB:FOMG_09235"/>
<comment type="similarity">
    <text evidence="1 4">Belongs to the glycosyl hydrolase 43 family.</text>
</comment>
<dbReference type="SUPFAM" id="SSF75005">
    <property type="entry name" value="Arabinanase/levansucrase/invertase"/>
    <property type="match status" value="1"/>
</dbReference>
<dbReference type="GO" id="GO:0004553">
    <property type="term" value="F:hydrolase activity, hydrolyzing O-glycosyl compounds"/>
    <property type="evidence" value="ECO:0007669"/>
    <property type="project" value="InterPro"/>
</dbReference>
<evidence type="ECO:0000256" key="3">
    <source>
        <dbReference type="ARBA" id="ARBA00023295"/>
    </source>
</evidence>
<reference evidence="5 6" key="1">
    <citation type="journal article" date="2018" name="Sci. Rep.">
        <title>Characterisation of pathogen-specific regions and novel effector candidates in Fusarium oxysporum f. sp. cepae.</title>
        <authorList>
            <person name="Armitage A.D."/>
            <person name="Taylor A."/>
            <person name="Sobczyk M.K."/>
            <person name="Baxter L."/>
            <person name="Greenfield B.P."/>
            <person name="Bates H.J."/>
            <person name="Wilson F."/>
            <person name="Jackson A.C."/>
            <person name="Ott S."/>
            <person name="Harrison R.J."/>
            <person name="Clarkson J.P."/>
        </authorList>
    </citation>
    <scope>NUCLEOTIDE SEQUENCE [LARGE SCALE GENOMIC DNA]</scope>
    <source>
        <strain evidence="5 6">Fo_A28</strain>
    </source>
</reference>
<dbReference type="VEuPathDB" id="FungiDB:HZS61_011406"/>
<dbReference type="VEuPathDB" id="FungiDB:FOC4_g10003735"/>
<dbReference type="InterPro" id="IPR006710">
    <property type="entry name" value="Glyco_hydro_43"/>
</dbReference>
<dbReference type="InterPro" id="IPR023296">
    <property type="entry name" value="Glyco_hydro_beta-prop_sf"/>
</dbReference>
<gene>
    <name evidence="5" type="ORF">BFJ68_g16239</name>
</gene>
<protein>
    <recommendedName>
        <fullName evidence="7">Glycosyl hydrolase family 43 protein</fullName>
    </recommendedName>
</protein>
<keyword evidence="3 4" id="KW-0326">Glycosidase</keyword>
<comment type="caution">
    <text evidence="5">The sequence shown here is derived from an EMBL/GenBank/DDBJ whole genome shotgun (WGS) entry which is preliminary data.</text>
</comment>
<dbReference type="Gene3D" id="2.115.10.20">
    <property type="entry name" value="Glycosyl hydrolase domain, family 43"/>
    <property type="match status" value="1"/>
</dbReference>
<dbReference type="VEuPathDB" id="FungiDB:FOXG_14489"/>
<dbReference type="Pfam" id="PF04616">
    <property type="entry name" value="Glyco_hydro_43"/>
    <property type="match status" value="1"/>
</dbReference>
<accession>A0A420PFL7</accession>
<dbReference type="CDD" id="cd18821">
    <property type="entry name" value="GH43_Pc3Gal43A-like"/>
    <property type="match status" value="1"/>
</dbReference>